<keyword evidence="3" id="KW-1185">Reference proteome</keyword>
<proteinExistence type="predicted"/>
<protein>
    <submittedName>
        <fullName evidence="2">Uncharacterized protein</fullName>
    </submittedName>
</protein>
<sequence length="143" mass="14942">MIDDQKRVSGTHRRPGPPPPCPRAAEPSDRPGEPAARCGGGGVPTGGRTGDRRGSERGAYRCQHGQSVCSGSREEQPVGGGAVEDTGRIPGGYRRVAGASTLRSRSIETWPEQQRLGNDESPVAMETGQPLSDAVAPDWPSSG</sequence>
<name>A0A4Z2EVD6_9TELE</name>
<feature type="region of interest" description="Disordered" evidence="1">
    <location>
        <begin position="1"/>
        <end position="143"/>
    </location>
</feature>
<feature type="compositionally biased region" description="Basic and acidic residues" evidence="1">
    <location>
        <begin position="49"/>
        <end position="59"/>
    </location>
</feature>
<organism evidence="2 3">
    <name type="scientific">Liparis tanakae</name>
    <name type="common">Tanaka's snailfish</name>
    <dbReference type="NCBI Taxonomy" id="230148"/>
    <lineage>
        <taxon>Eukaryota</taxon>
        <taxon>Metazoa</taxon>
        <taxon>Chordata</taxon>
        <taxon>Craniata</taxon>
        <taxon>Vertebrata</taxon>
        <taxon>Euteleostomi</taxon>
        <taxon>Actinopterygii</taxon>
        <taxon>Neopterygii</taxon>
        <taxon>Teleostei</taxon>
        <taxon>Neoteleostei</taxon>
        <taxon>Acanthomorphata</taxon>
        <taxon>Eupercaria</taxon>
        <taxon>Perciformes</taxon>
        <taxon>Cottioidei</taxon>
        <taxon>Cottales</taxon>
        <taxon>Liparidae</taxon>
        <taxon>Liparis</taxon>
    </lineage>
</organism>
<evidence type="ECO:0000313" key="3">
    <source>
        <dbReference type="Proteomes" id="UP000314294"/>
    </source>
</evidence>
<feature type="compositionally biased region" description="Gly residues" evidence="1">
    <location>
        <begin position="38"/>
        <end position="48"/>
    </location>
</feature>
<evidence type="ECO:0000256" key="1">
    <source>
        <dbReference type="SAM" id="MobiDB-lite"/>
    </source>
</evidence>
<accession>A0A4Z2EVD6</accession>
<reference evidence="2 3" key="1">
    <citation type="submission" date="2019-03" db="EMBL/GenBank/DDBJ databases">
        <title>First draft genome of Liparis tanakae, snailfish: a comprehensive survey of snailfish specific genes.</title>
        <authorList>
            <person name="Kim W."/>
            <person name="Song I."/>
            <person name="Jeong J.-H."/>
            <person name="Kim D."/>
            <person name="Kim S."/>
            <person name="Ryu S."/>
            <person name="Song J.Y."/>
            <person name="Lee S.K."/>
        </authorList>
    </citation>
    <scope>NUCLEOTIDE SEQUENCE [LARGE SCALE GENOMIC DNA]</scope>
    <source>
        <tissue evidence="2">Muscle</tissue>
    </source>
</reference>
<dbReference type="Proteomes" id="UP000314294">
    <property type="component" value="Unassembled WGS sequence"/>
</dbReference>
<gene>
    <name evidence="2" type="ORF">EYF80_057083</name>
</gene>
<evidence type="ECO:0000313" key="2">
    <source>
        <dbReference type="EMBL" id="TNN32753.1"/>
    </source>
</evidence>
<comment type="caution">
    <text evidence="2">The sequence shown here is derived from an EMBL/GenBank/DDBJ whole genome shotgun (WGS) entry which is preliminary data.</text>
</comment>
<dbReference type="AlphaFoldDB" id="A0A4Z2EVD6"/>
<dbReference type="EMBL" id="SRLO01002514">
    <property type="protein sequence ID" value="TNN32753.1"/>
    <property type="molecule type" value="Genomic_DNA"/>
</dbReference>